<evidence type="ECO:0000256" key="7">
    <source>
        <dbReference type="SAM" id="MobiDB-lite"/>
    </source>
</evidence>
<dbReference type="FunCoup" id="A0A3N4LNL2">
    <property type="interactions" value="137"/>
</dbReference>
<keyword evidence="10" id="KW-1185">Reference proteome</keyword>
<dbReference type="AlphaFoldDB" id="A0A3N4LNL2"/>
<dbReference type="GO" id="GO:0034727">
    <property type="term" value="P:piecemeal microautophagy of the nucleus"/>
    <property type="evidence" value="ECO:0007669"/>
    <property type="project" value="TreeGrafter"/>
</dbReference>
<evidence type="ECO:0000256" key="5">
    <source>
        <dbReference type="ARBA" id="ARBA00023136"/>
    </source>
</evidence>
<gene>
    <name evidence="9" type="ORF">L211DRAFT_789118</name>
</gene>
<comment type="function">
    <text evidence="6">Autophagy-specific protein that functions in response to autophagy-inducing signals as a scaffold to recruit other ATG proteins to organize preautophagosomal structure (PAS) formation. Modulates the timing and magnitude of the autophagy response, such as the size of the sequestering vesicles. Plays particularly a role in pexophagy and nucleophagy.</text>
</comment>
<dbReference type="PANTHER" id="PTHR28005">
    <property type="entry name" value="AUTOPHAGY-RELATED PROTEIN 17"/>
    <property type="match status" value="1"/>
</dbReference>
<feature type="domain" description="Autophagy protein ATG17-like" evidence="8">
    <location>
        <begin position="38"/>
        <end position="418"/>
    </location>
</feature>
<keyword evidence="3 6" id="KW-0963">Cytoplasm</keyword>
<dbReference type="GO" id="GO:0030295">
    <property type="term" value="F:protein kinase activator activity"/>
    <property type="evidence" value="ECO:0007669"/>
    <property type="project" value="TreeGrafter"/>
</dbReference>
<feature type="region of interest" description="Disordered" evidence="7">
    <location>
        <begin position="1"/>
        <end position="23"/>
    </location>
</feature>
<reference evidence="9 10" key="1">
    <citation type="journal article" date="2018" name="Nat. Ecol. Evol.">
        <title>Pezizomycetes genomes reveal the molecular basis of ectomycorrhizal truffle lifestyle.</title>
        <authorList>
            <person name="Murat C."/>
            <person name="Payen T."/>
            <person name="Noel B."/>
            <person name="Kuo A."/>
            <person name="Morin E."/>
            <person name="Chen J."/>
            <person name="Kohler A."/>
            <person name="Krizsan K."/>
            <person name="Balestrini R."/>
            <person name="Da Silva C."/>
            <person name="Montanini B."/>
            <person name="Hainaut M."/>
            <person name="Levati E."/>
            <person name="Barry K.W."/>
            <person name="Belfiori B."/>
            <person name="Cichocki N."/>
            <person name="Clum A."/>
            <person name="Dockter R.B."/>
            <person name="Fauchery L."/>
            <person name="Guy J."/>
            <person name="Iotti M."/>
            <person name="Le Tacon F."/>
            <person name="Lindquist E.A."/>
            <person name="Lipzen A."/>
            <person name="Malagnac F."/>
            <person name="Mello A."/>
            <person name="Molinier V."/>
            <person name="Miyauchi S."/>
            <person name="Poulain J."/>
            <person name="Riccioni C."/>
            <person name="Rubini A."/>
            <person name="Sitrit Y."/>
            <person name="Splivallo R."/>
            <person name="Traeger S."/>
            <person name="Wang M."/>
            <person name="Zifcakova L."/>
            <person name="Wipf D."/>
            <person name="Zambonelli A."/>
            <person name="Paolocci F."/>
            <person name="Nowrousian M."/>
            <person name="Ottonello S."/>
            <person name="Baldrian P."/>
            <person name="Spatafora J.W."/>
            <person name="Henrissat B."/>
            <person name="Nagy L.G."/>
            <person name="Aury J.M."/>
            <person name="Wincker P."/>
            <person name="Grigoriev I.V."/>
            <person name="Bonfante P."/>
            <person name="Martin F.M."/>
        </authorList>
    </citation>
    <scope>NUCLEOTIDE SEQUENCE [LARGE SCALE GENOMIC DNA]</scope>
    <source>
        <strain evidence="9 10">ATCC MYA-4762</strain>
    </source>
</reference>
<feature type="compositionally biased region" description="Polar residues" evidence="7">
    <location>
        <begin position="1"/>
        <end position="22"/>
    </location>
</feature>
<dbReference type="GO" id="GO:0060090">
    <property type="term" value="F:molecular adaptor activity"/>
    <property type="evidence" value="ECO:0007669"/>
    <property type="project" value="TreeGrafter"/>
</dbReference>
<dbReference type="GO" id="GO:0034045">
    <property type="term" value="C:phagophore assembly site membrane"/>
    <property type="evidence" value="ECO:0007669"/>
    <property type="project" value="UniProtKB-SubCell"/>
</dbReference>
<dbReference type="InterPro" id="IPR045326">
    <property type="entry name" value="ATG17-like_dom"/>
</dbReference>
<evidence type="ECO:0000256" key="6">
    <source>
        <dbReference type="RuleBase" id="RU368080"/>
    </source>
</evidence>
<dbReference type="GO" id="GO:0000422">
    <property type="term" value="P:autophagy of mitochondrion"/>
    <property type="evidence" value="ECO:0007669"/>
    <property type="project" value="TreeGrafter"/>
</dbReference>
<dbReference type="PANTHER" id="PTHR28005:SF1">
    <property type="entry name" value="AUTOPHAGY-RELATED PROTEIN 17"/>
    <property type="match status" value="1"/>
</dbReference>
<keyword evidence="4 6" id="KW-0072">Autophagy</keyword>
<accession>A0A3N4LNL2</accession>
<protein>
    <recommendedName>
        <fullName evidence="2 6">Autophagy-related protein 17</fullName>
    </recommendedName>
</protein>
<proteinExistence type="inferred from homology"/>
<evidence type="ECO:0000256" key="1">
    <source>
        <dbReference type="ARBA" id="ARBA00006259"/>
    </source>
</evidence>
<evidence type="ECO:0000313" key="10">
    <source>
        <dbReference type="Proteomes" id="UP000267821"/>
    </source>
</evidence>
<keyword evidence="5" id="KW-0472">Membrane</keyword>
<evidence type="ECO:0000256" key="3">
    <source>
        <dbReference type="ARBA" id="ARBA00022490"/>
    </source>
</evidence>
<comment type="similarity">
    <text evidence="1 6">Belongs to the ATG17 family.</text>
</comment>
<comment type="subcellular location">
    <subcellularLocation>
        <location evidence="6">Cytoplasm</location>
    </subcellularLocation>
    <subcellularLocation>
        <location evidence="6">Preautophagosomal structure membrane</location>
        <topology evidence="6">Peripheral membrane protein</topology>
    </subcellularLocation>
</comment>
<evidence type="ECO:0000313" key="9">
    <source>
        <dbReference type="EMBL" id="RPB22261.1"/>
    </source>
</evidence>
<dbReference type="Pfam" id="PF04108">
    <property type="entry name" value="ATG17_like"/>
    <property type="match status" value="1"/>
</dbReference>
<dbReference type="EMBL" id="ML121553">
    <property type="protein sequence ID" value="RPB22261.1"/>
    <property type="molecule type" value="Genomic_DNA"/>
</dbReference>
<name>A0A3N4LNL2_9PEZI</name>
<dbReference type="OrthoDB" id="1937984at2759"/>
<dbReference type="GO" id="GO:0000045">
    <property type="term" value="P:autophagosome assembly"/>
    <property type="evidence" value="ECO:0007669"/>
    <property type="project" value="TreeGrafter"/>
</dbReference>
<dbReference type="Proteomes" id="UP000267821">
    <property type="component" value="Unassembled WGS sequence"/>
</dbReference>
<organism evidence="9 10">
    <name type="scientific">Terfezia boudieri ATCC MYA-4762</name>
    <dbReference type="NCBI Taxonomy" id="1051890"/>
    <lineage>
        <taxon>Eukaryota</taxon>
        <taxon>Fungi</taxon>
        <taxon>Dikarya</taxon>
        <taxon>Ascomycota</taxon>
        <taxon>Pezizomycotina</taxon>
        <taxon>Pezizomycetes</taxon>
        <taxon>Pezizales</taxon>
        <taxon>Pezizaceae</taxon>
        <taxon>Terfezia</taxon>
    </lineage>
</organism>
<sequence length="460" mass="50909">MASPSLASSISPNPGGAFTSSPRPEHDLTTFFLNAKRSLESKDLIFRAADLVNNTKAALENAATLLPKCVYLRNALEGQLAAVRSLNGAMTQTKRSFVGIVQNTRKEYEEAQTGLSNILTSLRDTTLDPAFTPDREEPRTLHDFVDDAGVEKHLGEVQGIVARADSSINRYGEMLAAFGQDLATLEAALSKLPNTSPKPPSILHPNQNPIPRSLSALDHLTVNLVDSFEKLNHHYDQCVDALRRTEATPIQSSTVGLLQSLSPEEFRVLESDAEAVEEVLEEMSHYLNEMETIYAEQVQGHISTLEACHADTIAAFTQFDDFQGNLGSYIVATTEFESAQKEYHSLIHPALDRLAALSDFYAGFARAYDEMVVEAGRRMGIKNKMEGIMKRALTEIEELYEYDAQKREEFKAETGEFLPMDIWPGLMDPPMRYNVEAIGGDIPLLKKEVLSKALRTVNGI</sequence>
<evidence type="ECO:0000259" key="8">
    <source>
        <dbReference type="Pfam" id="PF04108"/>
    </source>
</evidence>
<dbReference type="STRING" id="1051890.A0A3N4LNL2"/>
<dbReference type="InParanoid" id="A0A3N4LNL2"/>
<evidence type="ECO:0000256" key="4">
    <source>
        <dbReference type="ARBA" id="ARBA00023006"/>
    </source>
</evidence>
<dbReference type="GO" id="GO:1990316">
    <property type="term" value="C:Atg1/ULK1 kinase complex"/>
    <property type="evidence" value="ECO:0007669"/>
    <property type="project" value="TreeGrafter"/>
</dbReference>
<dbReference type="InterPro" id="IPR007240">
    <property type="entry name" value="Atg17"/>
</dbReference>
<evidence type="ECO:0000256" key="2">
    <source>
        <dbReference type="ARBA" id="ARBA00013806"/>
    </source>
</evidence>